<dbReference type="Pfam" id="PF06808">
    <property type="entry name" value="DctM"/>
    <property type="match status" value="1"/>
</dbReference>
<comment type="function">
    <text evidence="1">Part of the tripartite ATP-independent periplasmic (TRAP) transport system.</text>
</comment>
<proteinExistence type="predicted"/>
<reference evidence="3" key="1">
    <citation type="submission" date="2021-06" db="EMBL/GenBank/DDBJ databases">
        <title>Vibrio nov. sp., novel gut bacterium isolated from Yellow Sea oyster.</title>
        <authorList>
            <person name="Muhammad N."/>
            <person name="Nguyen T.H."/>
            <person name="Lee Y.-J."/>
            <person name="Ko J."/>
            <person name="Kim S.-G."/>
        </authorList>
    </citation>
    <scope>NUCLEOTIDE SEQUENCE</scope>
    <source>
        <strain evidence="3">OG9-811</strain>
    </source>
</reference>
<dbReference type="GO" id="GO:0005886">
    <property type="term" value="C:plasma membrane"/>
    <property type="evidence" value="ECO:0007669"/>
    <property type="project" value="UniProtKB-SubCell"/>
</dbReference>
<dbReference type="KEGG" id="vos:KNV97_06135"/>
<sequence>MAYQWALLLNTFFLFGLFGAILTKIGTGEVFVDIARGLTGRVQGGPGLSAALSSALLGSLNGSAVANVVTTGTFTIPLMKRVGYSPKLAGAIEAAASSAGSNHATCHGCRCFPYGRDDRYNLCGSGTGCISSGFALHSCIDGFCSFRSRSSRFTT</sequence>
<comment type="subcellular location">
    <subcellularLocation>
        <location evidence="1">Cell inner membrane</location>
        <topology evidence="1">Multi-pass membrane protein</topology>
    </subcellularLocation>
</comment>
<dbReference type="PANTHER" id="PTHR43849">
    <property type="entry name" value="BLL3936 PROTEIN"/>
    <property type="match status" value="1"/>
</dbReference>
<keyword evidence="4" id="KW-1185">Reference proteome</keyword>
<dbReference type="Proteomes" id="UP000694232">
    <property type="component" value="Chromosome 2"/>
</dbReference>
<dbReference type="GO" id="GO:0022857">
    <property type="term" value="F:transmembrane transporter activity"/>
    <property type="evidence" value="ECO:0007669"/>
    <property type="project" value="UniProtKB-UniRule"/>
</dbReference>
<keyword evidence="1" id="KW-1003">Cell membrane</keyword>
<gene>
    <name evidence="3" type="ORF">KNV97_06135</name>
</gene>
<evidence type="ECO:0000259" key="2">
    <source>
        <dbReference type="Pfam" id="PF06808"/>
    </source>
</evidence>
<keyword evidence="1" id="KW-0997">Cell inner membrane</keyword>
<keyword evidence="1" id="KW-0472">Membrane</keyword>
<name>A0A975U6Q9_9VIBR</name>
<dbReference type="InterPro" id="IPR010656">
    <property type="entry name" value="DctM"/>
</dbReference>
<dbReference type="PANTHER" id="PTHR43849:SF2">
    <property type="entry name" value="BLL3936 PROTEIN"/>
    <property type="match status" value="1"/>
</dbReference>
<organism evidence="3 4">
    <name type="scientific">Vibrio ostreae</name>
    <dbReference type="NCBI Taxonomy" id="2841925"/>
    <lineage>
        <taxon>Bacteria</taxon>
        <taxon>Pseudomonadati</taxon>
        <taxon>Pseudomonadota</taxon>
        <taxon>Gammaproteobacteria</taxon>
        <taxon>Vibrionales</taxon>
        <taxon>Vibrionaceae</taxon>
        <taxon>Vibrio</taxon>
    </lineage>
</organism>
<feature type="domain" description="TRAP C4-dicarboxylate transport system permease DctM subunit" evidence="2">
    <location>
        <begin position="12"/>
        <end position="100"/>
    </location>
</feature>
<accession>A0A975U6Q9</accession>
<keyword evidence="1" id="KW-0813">Transport</keyword>
<evidence type="ECO:0000313" key="4">
    <source>
        <dbReference type="Proteomes" id="UP000694232"/>
    </source>
</evidence>
<evidence type="ECO:0000313" key="3">
    <source>
        <dbReference type="EMBL" id="QXO15965.1"/>
    </source>
</evidence>
<dbReference type="AlphaFoldDB" id="A0A975U6Q9"/>
<protein>
    <submittedName>
        <fullName evidence="3">TRAP transporter large permease subunit</fullName>
    </submittedName>
</protein>
<evidence type="ECO:0000256" key="1">
    <source>
        <dbReference type="RuleBase" id="RU369079"/>
    </source>
</evidence>
<dbReference type="EMBL" id="CP076642">
    <property type="protein sequence ID" value="QXO15965.1"/>
    <property type="molecule type" value="Genomic_DNA"/>
</dbReference>